<dbReference type="PANTHER" id="PTHR33375:SF1">
    <property type="entry name" value="CHROMOSOME-PARTITIONING PROTEIN PARB-RELATED"/>
    <property type="match status" value="1"/>
</dbReference>
<sequence length="316" mass="36811">MSKPLPKINTSSLDELFSTEDERQEENKERVESIPITKIKDFNNHPYHVRTDEDMIHLVESIKENGQLVPVLVRPTTDGFEMISGHRRKYALELIGQNEVHAIVRNLTDEQATILMVDSNIQREHILPSERGFAYKMKLEAMKHQGKRTDLTCGQLGHKLNGKKSIQILAEDVGDSFKQIQRYIRLTELIEPLRVLVDGLSEDGKKIALNPAVELSFLNKEQQQDVYKFIQELDATPSYAQTMRMKELAKSNRLDENVIYTIMTEEKANQKDKLSFKMDQVDKYFPKSYTPRQKQETILRLLDQWAKHRSERKESR</sequence>
<dbReference type="EMBL" id="JAKTMA010000060">
    <property type="protein sequence ID" value="MCR0235329.1"/>
    <property type="molecule type" value="Genomic_DNA"/>
</dbReference>
<protein>
    <submittedName>
        <fullName evidence="4">ParB/RepB/Spo0J family partition protein</fullName>
    </submittedName>
</protein>
<dbReference type="InterPro" id="IPR003115">
    <property type="entry name" value="ParB_N"/>
</dbReference>
<evidence type="ECO:0000259" key="3">
    <source>
        <dbReference type="SMART" id="SM00470"/>
    </source>
</evidence>
<gene>
    <name evidence="4" type="ORF">MKC95_21405</name>
</gene>
<feature type="domain" description="ParB-like N-terminal" evidence="3">
    <location>
        <begin position="32"/>
        <end position="121"/>
    </location>
</feature>
<dbReference type="AlphaFoldDB" id="A0AAP2XVN2"/>
<comment type="caution">
    <text evidence="4">The sequence shown here is derived from an EMBL/GenBank/DDBJ whole genome shotgun (WGS) entry which is preliminary data.</text>
</comment>
<evidence type="ECO:0000256" key="2">
    <source>
        <dbReference type="SAM" id="MobiDB-lite"/>
    </source>
</evidence>
<comment type="similarity">
    <text evidence="1">Belongs to the ParB family.</text>
</comment>
<dbReference type="CDD" id="cd16407">
    <property type="entry name" value="ParB_N_like"/>
    <property type="match status" value="1"/>
</dbReference>
<dbReference type="InterPro" id="IPR004437">
    <property type="entry name" value="ParB/RepB/Spo0J"/>
</dbReference>
<dbReference type="GO" id="GO:0007059">
    <property type="term" value="P:chromosome segregation"/>
    <property type="evidence" value="ECO:0007669"/>
    <property type="project" value="TreeGrafter"/>
</dbReference>
<name>A0AAP2XVN2_CLOIN</name>
<evidence type="ECO:0000313" key="4">
    <source>
        <dbReference type="EMBL" id="MCR0235329.1"/>
    </source>
</evidence>
<dbReference type="NCBIfam" id="TIGR00180">
    <property type="entry name" value="parB_part"/>
    <property type="match status" value="1"/>
</dbReference>
<dbReference type="PANTHER" id="PTHR33375">
    <property type="entry name" value="CHROMOSOME-PARTITIONING PROTEIN PARB-RELATED"/>
    <property type="match status" value="1"/>
</dbReference>
<evidence type="ECO:0000313" key="5">
    <source>
        <dbReference type="Proteomes" id="UP001203972"/>
    </source>
</evidence>
<organism evidence="4 5">
    <name type="scientific">Clostridium innocuum</name>
    <dbReference type="NCBI Taxonomy" id="1522"/>
    <lineage>
        <taxon>Bacteria</taxon>
        <taxon>Bacillati</taxon>
        <taxon>Bacillota</taxon>
        <taxon>Clostridia</taxon>
        <taxon>Eubacteriales</taxon>
        <taxon>Clostridiaceae</taxon>
        <taxon>Clostridium</taxon>
    </lineage>
</organism>
<dbReference type="RefSeq" id="WP_216881446.1">
    <property type="nucleotide sequence ID" value="NZ_AP025565.1"/>
</dbReference>
<dbReference type="InterPro" id="IPR050336">
    <property type="entry name" value="Chromosome_partition/occlusion"/>
</dbReference>
<dbReference type="Proteomes" id="UP001203972">
    <property type="component" value="Unassembled WGS sequence"/>
</dbReference>
<proteinExistence type="inferred from homology"/>
<dbReference type="GO" id="GO:0005694">
    <property type="term" value="C:chromosome"/>
    <property type="evidence" value="ECO:0007669"/>
    <property type="project" value="TreeGrafter"/>
</dbReference>
<dbReference type="SMART" id="SM00470">
    <property type="entry name" value="ParB"/>
    <property type="match status" value="1"/>
</dbReference>
<accession>A0AAP2XVN2</accession>
<evidence type="ECO:0000256" key="1">
    <source>
        <dbReference type="ARBA" id="ARBA00006295"/>
    </source>
</evidence>
<reference evidence="4" key="1">
    <citation type="journal article" date="2022" name="Clin. Infect. Dis.">
        <title>Association between Clostridium innocuum and antibiotic-associated diarrhea in adults and children: A cross-sectional study and comparative genomics analysis.</title>
        <authorList>
            <person name="Cherny K.E."/>
            <person name="Muscat E.B."/>
            <person name="Balaji A."/>
            <person name="Mukherjee J."/>
            <person name="Ozer E.A."/>
            <person name="Angarone M.P."/>
            <person name="Hauser A.R."/>
            <person name="Sichel J.S."/>
            <person name="Amponsah E."/>
            <person name="Kociolek L.K."/>
        </authorList>
    </citation>
    <scope>NUCLEOTIDE SEQUENCE</scope>
    <source>
        <strain evidence="4">NU1-AC-029v</strain>
    </source>
</reference>
<dbReference type="GO" id="GO:0003677">
    <property type="term" value="F:DNA binding"/>
    <property type="evidence" value="ECO:0007669"/>
    <property type="project" value="InterPro"/>
</dbReference>
<feature type="region of interest" description="Disordered" evidence="2">
    <location>
        <begin position="1"/>
        <end position="32"/>
    </location>
</feature>
<dbReference type="Pfam" id="PF02195">
    <property type="entry name" value="ParB_N"/>
    <property type="match status" value="1"/>
</dbReference>